<dbReference type="RefSeq" id="XP_060420117.1">
    <property type="nucleotide sequence ID" value="XM_060550982.1"/>
</dbReference>
<feature type="region of interest" description="Disordered" evidence="1">
    <location>
        <begin position="61"/>
        <end position="94"/>
    </location>
</feature>
<proteinExistence type="predicted"/>
<dbReference type="EMBL" id="JAHLJV010000002">
    <property type="protein sequence ID" value="KAK1599528.1"/>
    <property type="molecule type" value="Genomic_DNA"/>
</dbReference>
<feature type="region of interest" description="Disordered" evidence="1">
    <location>
        <begin position="1"/>
        <end position="21"/>
    </location>
</feature>
<dbReference type="GeneID" id="85435222"/>
<evidence type="ECO:0000256" key="1">
    <source>
        <dbReference type="SAM" id="MobiDB-lite"/>
    </source>
</evidence>
<dbReference type="AlphaFoldDB" id="A0AAD8QBA7"/>
<feature type="compositionally biased region" description="Basic residues" evidence="1">
    <location>
        <begin position="78"/>
        <end position="89"/>
    </location>
</feature>
<dbReference type="Proteomes" id="UP001230504">
    <property type="component" value="Unassembled WGS sequence"/>
</dbReference>
<keyword evidence="3" id="KW-1185">Reference proteome</keyword>
<gene>
    <name evidence="2" type="ORF">LY79DRAFT_143538</name>
</gene>
<comment type="caution">
    <text evidence="2">The sequence shown here is derived from an EMBL/GenBank/DDBJ whole genome shotgun (WGS) entry which is preliminary data.</text>
</comment>
<name>A0AAD8QBA7_9PEZI</name>
<evidence type="ECO:0000313" key="3">
    <source>
        <dbReference type="Proteomes" id="UP001230504"/>
    </source>
</evidence>
<evidence type="ECO:0000313" key="2">
    <source>
        <dbReference type="EMBL" id="KAK1599528.1"/>
    </source>
</evidence>
<protein>
    <submittedName>
        <fullName evidence="2">Uncharacterized protein</fullName>
    </submittedName>
</protein>
<reference evidence="2" key="1">
    <citation type="submission" date="2021-06" db="EMBL/GenBank/DDBJ databases">
        <title>Comparative genomics, transcriptomics and evolutionary studies reveal genomic signatures of adaptation to plant cell wall in hemibiotrophic fungi.</title>
        <authorList>
            <consortium name="DOE Joint Genome Institute"/>
            <person name="Baroncelli R."/>
            <person name="Diaz J.F."/>
            <person name="Benocci T."/>
            <person name="Peng M."/>
            <person name="Battaglia E."/>
            <person name="Haridas S."/>
            <person name="Andreopoulos W."/>
            <person name="Labutti K."/>
            <person name="Pangilinan J."/>
            <person name="Floch G.L."/>
            <person name="Makela M.R."/>
            <person name="Henrissat B."/>
            <person name="Grigoriev I.V."/>
            <person name="Crouch J.A."/>
            <person name="De Vries R.P."/>
            <person name="Sukno S.A."/>
            <person name="Thon M.R."/>
        </authorList>
    </citation>
    <scope>NUCLEOTIDE SEQUENCE</scope>
    <source>
        <strain evidence="2">CBS 125086</strain>
    </source>
</reference>
<organism evidence="2 3">
    <name type="scientific">Colletotrichum navitas</name>
    <dbReference type="NCBI Taxonomy" id="681940"/>
    <lineage>
        <taxon>Eukaryota</taxon>
        <taxon>Fungi</taxon>
        <taxon>Dikarya</taxon>
        <taxon>Ascomycota</taxon>
        <taxon>Pezizomycotina</taxon>
        <taxon>Sordariomycetes</taxon>
        <taxon>Hypocreomycetidae</taxon>
        <taxon>Glomerellales</taxon>
        <taxon>Glomerellaceae</taxon>
        <taxon>Colletotrichum</taxon>
        <taxon>Colletotrichum graminicola species complex</taxon>
    </lineage>
</organism>
<sequence>MSPAGSQVRPTFWPSSKTSTVPEQRRYVCDNTCGSGDICTRSLLENDMPPLLAICRAHRSGKPKRLGETQWHPEKEGKGKKRRKKKGKPPKNQVDGIIALNQWLLQPTPLGSSHPPSSARNYQLQLDAANPMIHGPNRMRPEARWLQKYIRVCQLS</sequence>
<accession>A0AAD8QBA7</accession>
<feature type="compositionally biased region" description="Basic and acidic residues" evidence="1">
    <location>
        <begin position="65"/>
        <end position="77"/>
    </location>
</feature>